<keyword evidence="1" id="KW-0472">Membrane</keyword>
<organism evidence="2 3">
    <name type="scientific">Pseudobutyrivibrio ruminis</name>
    <dbReference type="NCBI Taxonomy" id="46206"/>
    <lineage>
        <taxon>Bacteria</taxon>
        <taxon>Bacillati</taxon>
        <taxon>Bacillota</taxon>
        <taxon>Clostridia</taxon>
        <taxon>Lachnospirales</taxon>
        <taxon>Lachnospiraceae</taxon>
        <taxon>Pseudobutyrivibrio</taxon>
    </lineage>
</organism>
<evidence type="ECO:0000313" key="2">
    <source>
        <dbReference type="EMBL" id="MBE5920871.1"/>
    </source>
</evidence>
<gene>
    <name evidence="2" type="ORF">E7272_13665</name>
</gene>
<dbReference type="Proteomes" id="UP000766246">
    <property type="component" value="Unassembled WGS sequence"/>
</dbReference>
<accession>A0A927UC04</accession>
<dbReference type="AlphaFoldDB" id="A0A927UC04"/>
<name>A0A927UC04_9FIRM</name>
<keyword evidence="1" id="KW-1133">Transmembrane helix</keyword>
<evidence type="ECO:0000256" key="1">
    <source>
        <dbReference type="SAM" id="Phobius"/>
    </source>
</evidence>
<feature type="transmembrane region" description="Helical" evidence="1">
    <location>
        <begin position="6"/>
        <end position="24"/>
    </location>
</feature>
<proteinExistence type="predicted"/>
<sequence>MADKSGIYSLGGFAYQILVLALYIPKMQAGDYVSFETIDDVETSLKQEDLDDIDNLLNEVLTNKRVSIQAKKTDISDAKAKKIVKNWMLSEIENNNVDKYLLVTDRKDVDANIIKNVSESIVADEILKAKEKATSINMRLKEYKFTKKALEQLCRKVKNKSDFMLIDNIEDDIYKAYDRFFISTSVYKITYVERIRQFLSAIAFEVLKSVLAGDSYVLKYEDVGKLQNQIIISITDNHFEPSYSQFKKLNKINLADLVISNSREYKQLCECDLDEGAIKRHLIYGEYYTNCRFGYYEAGKQVLVDDIETTAYENFCDAKDKLQHSNADTPRNRLDNTKSLPNDYARNEHIKYGVCIGLTKDNVDIDLQISWKD</sequence>
<dbReference type="EMBL" id="SVER01000058">
    <property type="protein sequence ID" value="MBE5920871.1"/>
    <property type="molecule type" value="Genomic_DNA"/>
</dbReference>
<protein>
    <submittedName>
        <fullName evidence="2">Uncharacterized protein</fullName>
    </submittedName>
</protein>
<evidence type="ECO:0000313" key="3">
    <source>
        <dbReference type="Proteomes" id="UP000766246"/>
    </source>
</evidence>
<reference evidence="2" key="1">
    <citation type="submission" date="2019-04" db="EMBL/GenBank/DDBJ databases">
        <title>Evolution of Biomass-Degrading Anaerobic Consortia Revealed by Metagenomics.</title>
        <authorList>
            <person name="Peng X."/>
        </authorList>
    </citation>
    <scope>NUCLEOTIDE SEQUENCE</scope>
    <source>
        <strain evidence="2">SIG311</strain>
    </source>
</reference>
<comment type="caution">
    <text evidence="2">The sequence shown here is derived from an EMBL/GenBank/DDBJ whole genome shotgun (WGS) entry which is preliminary data.</text>
</comment>
<keyword evidence="1" id="KW-0812">Transmembrane</keyword>